<feature type="region of interest" description="Disordered" evidence="1">
    <location>
        <begin position="1"/>
        <end position="23"/>
    </location>
</feature>
<feature type="compositionally biased region" description="Polar residues" evidence="1">
    <location>
        <begin position="1"/>
        <end position="14"/>
    </location>
</feature>
<name>A0ABR1EHL8_NECAM</name>
<evidence type="ECO:0000256" key="1">
    <source>
        <dbReference type="SAM" id="MobiDB-lite"/>
    </source>
</evidence>
<protein>
    <submittedName>
        <fullName evidence="2">Uncharacterized protein</fullName>
    </submittedName>
</protein>
<dbReference type="EMBL" id="JAVFWL010000006">
    <property type="protein sequence ID" value="KAK6762088.1"/>
    <property type="molecule type" value="Genomic_DNA"/>
</dbReference>
<sequence>MLLEANTITSSAHSRSTKGRTDVVNTKSAEHLSTVLRMISSMTKLNKKGLATVSRLTPVPTSNDKVNPGGVRTAVAVLLFMCSIMIHANELFWDTFGAKHIEKVFLVFRDG</sequence>
<dbReference type="Proteomes" id="UP001303046">
    <property type="component" value="Unassembled WGS sequence"/>
</dbReference>
<keyword evidence="3" id="KW-1185">Reference proteome</keyword>
<accession>A0ABR1EHL8</accession>
<evidence type="ECO:0000313" key="3">
    <source>
        <dbReference type="Proteomes" id="UP001303046"/>
    </source>
</evidence>
<proteinExistence type="predicted"/>
<reference evidence="2 3" key="1">
    <citation type="submission" date="2023-08" db="EMBL/GenBank/DDBJ databases">
        <title>A Necator americanus chromosomal reference genome.</title>
        <authorList>
            <person name="Ilik V."/>
            <person name="Petrzelkova K.J."/>
            <person name="Pardy F."/>
            <person name="Fuh T."/>
            <person name="Niatou-Singa F.S."/>
            <person name="Gouil Q."/>
            <person name="Baker L."/>
            <person name="Ritchie M.E."/>
            <person name="Jex A.R."/>
            <person name="Gazzola D."/>
            <person name="Li H."/>
            <person name="Toshio Fujiwara R."/>
            <person name="Zhan B."/>
            <person name="Aroian R.V."/>
            <person name="Pafco B."/>
            <person name="Schwarz E.M."/>
        </authorList>
    </citation>
    <scope>NUCLEOTIDE SEQUENCE [LARGE SCALE GENOMIC DNA]</scope>
    <source>
        <strain evidence="2 3">Aroian</strain>
        <tissue evidence="2">Whole animal</tissue>
    </source>
</reference>
<gene>
    <name evidence="2" type="primary">Necator_chrX.g23144</name>
    <name evidence="2" type="ORF">RB195_022981</name>
</gene>
<organism evidence="2 3">
    <name type="scientific">Necator americanus</name>
    <name type="common">Human hookworm</name>
    <dbReference type="NCBI Taxonomy" id="51031"/>
    <lineage>
        <taxon>Eukaryota</taxon>
        <taxon>Metazoa</taxon>
        <taxon>Ecdysozoa</taxon>
        <taxon>Nematoda</taxon>
        <taxon>Chromadorea</taxon>
        <taxon>Rhabditida</taxon>
        <taxon>Rhabditina</taxon>
        <taxon>Rhabditomorpha</taxon>
        <taxon>Strongyloidea</taxon>
        <taxon>Ancylostomatidae</taxon>
        <taxon>Bunostominae</taxon>
        <taxon>Necator</taxon>
    </lineage>
</organism>
<comment type="caution">
    <text evidence="2">The sequence shown here is derived from an EMBL/GenBank/DDBJ whole genome shotgun (WGS) entry which is preliminary data.</text>
</comment>
<evidence type="ECO:0000313" key="2">
    <source>
        <dbReference type="EMBL" id="KAK6762088.1"/>
    </source>
</evidence>